<dbReference type="AlphaFoldDB" id="A0AAU9DCF5"/>
<dbReference type="Proteomes" id="UP001348817">
    <property type="component" value="Chromosome"/>
</dbReference>
<sequence length="154" mass="17915">MEMDPEIAKLIDQLSLVDLEMIQRPRKHAVLEVTESIFGETKESKKREKERLKVLLNKKCMLINACPLPENPQTLASLTNLCLSSYKTAETEMEKEAWRNKMRTSLHRLQVSISTAEGELVADDYLFLNAEYEKISGIEHVPTRKRSFFDIFRR</sequence>
<name>A0AAU9DCF5_9BACT</name>
<organism evidence="1 2">
    <name type="scientific">Fulvitalea axinellae</name>
    <dbReference type="NCBI Taxonomy" id="1182444"/>
    <lineage>
        <taxon>Bacteria</taxon>
        <taxon>Pseudomonadati</taxon>
        <taxon>Bacteroidota</taxon>
        <taxon>Cytophagia</taxon>
        <taxon>Cytophagales</taxon>
        <taxon>Persicobacteraceae</taxon>
        <taxon>Fulvitalea</taxon>
    </lineage>
</organism>
<protein>
    <submittedName>
        <fullName evidence="1">Uncharacterized protein</fullName>
    </submittedName>
</protein>
<proteinExistence type="predicted"/>
<gene>
    <name evidence="1" type="ORF">FUAX_25270</name>
</gene>
<evidence type="ECO:0000313" key="1">
    <source>
        <dbReference type="EMBL" id="BDD10095.1"/>
    </source>
</evidence>
<evidence type="ECO:0000313" key="2">
    <source>
        <dbReference type="Proteomes" id="UP001348817"/>
    </source>
</evidence>
<dbReference type="KEGG" id="fax:FUAX_25270"/>
<keyword evidence="2" id="KW-1185">Reference proteome</keyword>
<dbReference type="EMBL" id="AP025314">
    <property type="protein sequence ID" value="BDD10095.1"/>
    <property type="molecule type" value="Genomic_DNA"/>
</dbReference>
<accession>A0AAU9DCF5</accession>
<reference evidence="1 2" key="1">
    <citation type="submission" date="2021-12" db="EMBL/GenBank/DDBJ databases">
        <title>Genome sequencing of bacteria with rrn-lacking chromosome and rrn-plasmid.</title>
        <authorList>
            <person name="Anda M."/>
            <person name="Iwasaki W."/>
        </authorList>
    </citation>
    <scope>NUCLEOTIDE SEQUENCE [LARGE SCALE GENOMIC DNA]</scope>
    <source>
        <strain evidence="1 2">DSM 100852</strain>
    </source>
</reference>